<evidence type="ECO:0000313" key="2">
    <source>
        <dbReference type="Proteomes" id="UP000247536"/>
    </source>
</evidence>
<keyword evidence="2" id="KW-1185">Reference proteome</keyword>
<gene>
    <name evidence="1" type="ORF">DMY87_09015</name>
</gene>
<protein>
    <recommendedName>
        <fullName evidence="3">DUF2188 domain-containing protein</fullName>
    </recommendedName>
</protein>
<comment type="caution">
    <text evidence="1">The sequence shown here is derived from an EMBL/GenBank/DDBJ whole genome shotgun (WGS) entry which is preliminary data.</text>
</comment>
<dbReference type="EMBL" id="QJRY01000002">
    <property type="protein sequence ID" value="PYB75553.1"/>
    <property type="molecule type" value="Genomic_DNA"/>
</dbReference>
<proteinExistence type="predicted"/>
<name>A0ABX5NU69_9HYPH</name>
<organism evidence="1 2">
    <name type="scientific">Rhizobium wuzhouense</name>
    <dbReference type="NCBI Taxonomy" id="1986026"/>
    <lineage>
        <taxon>Bacteria</taxon>
        <taxon>Pseudomonadati</taxon>
        <taxon>Pseudomonadota</taxon>
        <taxon>Alphaproteobacteria</taxon>
        <taxon>Hyphomicrobiales</taxon>
        <taxon>Rhizobiaceae</taxon>
        <taxon>Rhizobium/Agrobacterium group</taxon>
        <taxon>Rhizobium</taxon>
    </lineage>
</organism>
<evidence type="ECO:0008006" key="3">
    <source>
        <dbReference type="Google" id="ProtNLM"/>
    </source>
</evidence>
<evidence type="ECO:0000313" key="1">
    <source>
        <dbReference type="EMBL" id="PYB75553.1"/>
    </source>
</evidence>
<accession>A0ABX5NU69</accession>
<dbReference type="RefSeq" id="WP_110790940.1">
    <property type="nucleotide sequence ID" value="NZ_QJRY01000002.1"/>
</dbReference>
<dbReference type="Proteomes" id="UP000247536">
    <property type="component" value="Unassembled WGS sequence"/>
</dbReference>
<reference evidence="1 2" key="1">
    <citation type="submission" date="2018-06" db="EMBL/GenBank/DDBJ databases">
        <title>Rhizobium wuzhouense sp. nov., isolated from roots of Oryza officinalis.</title>
        <authorList>
            <person name="Yuan T."/>
        </authorList>
    </citation>
    <scope>NUCLEOTIDE SEQUENCE [LARGE SCALE GENOMIC DNA]</scope>
    <source>
        <strain evidence="1 2">W44</strain>
    </source>
</reference>
<sequence length="65" mass="7190">MTKADLKQEPTGKWMLRDPRTGHYIELRGANSMKPSDLPLQKGLDLTKPIAAQALSSGQAKNKTR</sequence>